<name>A0AA38KYC5_TAXCH</name>
<dbReference type="AlphaFoldDB" id="A0AA38KYC5"/>
<evidence type="ECO:0000313" key="2">
    <source>
        <dbReference type="Proteomes" id="UP000824469"/>
    </source>
</evidence>
<organism evidence="1 2">
    <name type="scientific">Taxus chinensis</name>
    <name type="common">Chinese yew</name>
    <name type="synonym">Taxus wallichiana var. chinensis</name>
    <dbReference type="NCBI Taxonomy" id="29808"/>
    <lineage>
        <taxon>Eukaryota</taxon>
        <taxon>Viridiplantae</taxon>
        <taxon>Streptophyta</taxon>
        <taxon>Embryophyta</taxon>
        <taxon>Tracheophyta</taxon>
        <taxon>Spermatophyta</taxon>
        <taxon>Pinopsida</taxon>
        <taxon>Pinidae</taxon>
        <taxon>Conifers II</taxon>
        <taxon>Cupressales</taxon>
        <taxon>Taxaceae</taxon>
        <taxon>Taxus</taxon>
    </lineage>
</organism>
<sequence length="53" mass="5528">YHMLRPPGLRGRPLPTGFDGSVARDGRGAYMLCLGTSVSGAAIQRAVGLSPDE</sequence>
<accession>A0AA38KYC5</accession>
<gene>
    <name evidence="1" type="ORF">KI387_011384</name>
</gene>
<feature type="non-terminal residue" evidence="1">
    <location>
        <position position="1"/>
    </location>
</feature>
<feature type="non-terminal residue" evidence="1">
    <location>
        <position position="53"/>
    </location>
</feature>
<evidence type="ECO:0000313" key="1">
    <source>
        <dbReference type="EMBL" id="KAH9306980.1"/>
    </source>
</evidence>
<dbReference type="EMBL" id="JAHRHJ020000008">
    <property type="protein sequence ID" value="KAH9306980.1"/>
    <property type="molecule type" value="Genomic_DNA"/>
</dbReference>
<dbReference type="Proteomes" id="UP000824469">
    <property type="component" value="Unassembled WGS sequence"/>
</dbReference>
<comment type="caution">
    <text evidence="1">The sequence shown here is derived from an EMBL/GenBank/DDBJ whole genome shotgun (WGS) entry which is preliminary data.</text>
</comment>
<proteinExistence type="predicted"/>
<reference evidence="1 2" key="1">
    <citation type="journal article" date="2021" name="Nat. Plants">
        <title>The Taxus genome provides insights into paclitaxel biosynthesis.</title>
        <authorList>
            <person name="Xiong X."/>
            <person name="Gou J."/>
            <person name="Liao Q."/>
            <person name="Li Y."/>
            <person name="Zhou Q."/>
            <person name="Bi G."/>
            <person name="Li C."/>
            <person name="Du R."/>
            <person name="Wang X."/>
            <person name="Sun T."/>
            <person name="Guo L."/>
            <person name="Liang H."/>
            <person name="Lu P."/>
            <person name="Wu Y."/>
            <person name="Zhang Z."/>
            <person name="Ro D.K."/>
            <person name="Shang Y."/>
            <person name="Huang S."/>
            <person name="Yan J."/>
        </authorList>
    </citation>
    <scope>NUCLEOTIDE SEQUENCE [LARGE SCALE GENOMIC DNA]</scope>
    <source>
        <strain evidence="1">Ta-2019</strain>
    </source>
</reference>
<protein>
    <submittedName>
        <fullName evidence="1">Uncharacterized protein</fullName>
    </submittedName>
</protein>
<keyword evidence="2" id="KW-1185">Reference proteome</keyword>